<feature type="coiled-coil region" evidence="1">
    <location>
        <begin position="626"/>
        <end position="653"/>
    </location>
</feature>
<dbReference type="RefSeq" id="WP_109007790.1">
    <property type="nucleotide sequence ID" value="NZ_BDUD01000001.1"/>
</dbReference>
<keyword evidence="2" id="KW-1133">Transmembrane helix</keyword>
<keyword evidence="1" id="KW-0175">Coiled coil</keyword>
<gene>
    <name evidence="3" type="ORF">NIES4072_12780</name>
</gene>
<accession>A0A2R5FGA7</accession>
<dbReference type="Proteomes" id="UP000245124">
    <property type="component" value="Unassembled WGS sequence"/>
</dbReference>
<protein>
    <submittedName>
        <fullName evidence="3">Uncharacterized protein</fullName>
    </submittedName>
</protein>
<evidence type="ECO:0000313" key="3">
    <source>
        <dbReference type="EMBL" id="GBG17617.1"/>
    </source>
</evidence>
<keyword evidence="4" id="KW-1185">Reference proteome</keyword>
<keyword evidence="2" id="KW-0472">Membrane</keyword>
<evidence type="ECO:0000256" key="2">
    <source>
        <dbReference type="SAM" id="Phobius"/>
    </source>
</evidence>
<reference evidence="3 4" key="1">
    <citation type="submission" date="2017-06" db="EMBL/GenBank/DDBJ databases">
        <title>Genome sequencing of cyanobaciteial culture collection at National Institute for Environmental Studies (NIES).</title>
        <authorList>
            <person name="Hirose Y."/>
            <person name="Shimura Y."/>
            <person name="Fujisawa T."/>
            <person name="Nakamura Y."/>
            <person name="Kawachi M."/>
        </authorList>
    </citation>
    <scope>NUCLEOTIDE SEQUENCE [LARGE SCALE GENOMIC DNA]</scope>
    <source>
        <strain evidence="3 4">NIES-4072</strain>
    </source>
</reference>
<feature type="transmembrane region" description="Helical" evidence="2">
    <location>
        <begin position="566"/>
        <end position="587"/>
    </location>
</feature>
<organism evidence="3 4">
    <name type="scientific">Nostoc commune NIES-4072</name>
    <dbReference type="NCBI Taxonomy" id="2005467"/>
    <lineage>
        <taxon>Bacteria</taxon>
        <taxon>Bacillati</taxon>
        <taxon>Cyanobacteriota</taxon>
        <taxon>Cyanophyceae</taxon>
        <taxon>Nostocales</taxon>
        <taxon>Nostocaceae</taxon>
        <taxon>Nostoc</taxon>
    </lineage>
</organism>
<comment type="caution">
    <text evidence="3">The sequence shown here is derived from an EMBL/GenBank/DDBJ whole genome shotgun (WGS) entry which is preliminary data.</text>
</comment>
<feature type="transmembrane region" description="Helical" evidence="2">
    <location>
        <begin position="599"/>
        <end position="623"/>
    </location>
</feature>
<dbReference type="OrthoDB" id="473010at2"/>
<keyword evidence="2" id="KW-0812">Transmembrane</keyword>
<evidence type="ECO:0000256" key="1">
    <source>
        <dbReference type="SAM" id="Coils"/>
    </source>
</evidence>
<sequence length="1017" mass="116063">MPKPTILLALDPHSAAFCAAIKRQLQEFPADQTCLIQTYTLTWDGQTFGFSGELDQFADTSFDLAQTHSKQAYVSKIRTQFSEATGELQTALIELLKTASQSKEAIAAKRQGVEISSHRVYLMLSASNQFARGVVFDIVRLIRWLFSNYFVDIPYSLETLLLLPGLFSQTTNVDYGAAYALLKELDYKMTSGVVIKGAQKVPPFDNCWLMDGRIGGLRDNLPSYADALAGFLTVEPEINGLLLGAQKVRGKIPAYSSFGYGELFFAGETTINRLSAAFAADIIREQFLPKAEFTPEASRKCLLDAKGFVLSEDFSNAFLQLERDNGKPVWQDFNPRIEIHAGMAREYGMELQRAYRQFENKELLSYKRTLEKCCKQLQGNLTSFLDRSINSYIDATPRGLHEGVRLLNILTFLYLELQTDAIGDQSQNLVTELRTAEAFLDSRLQVTIDREDTQKLLNQVLSLKLRQQQLQDGLAERKSEEQLQELQTTQKQLETAVADYRQALNTEIEQARQIRFMAIARAREQAEAAIVVAQNHLTAIENQLETATDNLDELLTEENRFRSQYLIVYPTLVAGAIFALLVLTGIFSQSTLWLLLQKFWANLVTYLLWTAVSILTYLGIVWLKYSTNIRDRIQKVQKQIQRLESSIKATAVELRRSYNEQLKLEYDLYAQNLRVEALNYLIKTAKQRTETLRQTLSDFSEIYNNLIAQRDQATTKFSETRLTVLTDADIDAYYQSFLSTLPTEKFTQEQVSRSQSWKISAEEFHNQLIPFARQQFEQLGNLSIGEVLKQSDLIAANTANLRLNQLYDSANLLLRIQDIDTNLNPTSQREITLWLGAKDKEQIFAFYSRFSRSLTALVAEDEQRLCILTRSLGFPAYFLSQIEYYRDCYERTQSEQIDEDENIPDLIPEEIGSGRELKLAYQTVILAIALGLLAQRSQGDYQFNGRSLGKDREQIALALATEFTFQELYGNLEERIETFERDFIYQKLQDLGTSASYLNPYEGKLLDHLLSDYNPLN</sequence>
<dbReference type="EMBL" id="BDUD01000001">
    <property type="protein sequence ID" value="GBG17617.1"/>
    <property type="molecule type" value="Genomic_DNA"/>
</dbReference>
<evidence type="ECO:0000313" key="4">
    <source>
        <dbReference type="Proteomes" id="UP000245124"/>
    </source>
</evidence>
<dbReference type="AlphaFoldDB" id="A0A2R5FGA7"/>
<feature type="coiled-coil region" evidence="1">
    <location>
        <begin position="476"/>
        <end position="564"/>
    </location>
</feature>
<proteinExistence type="predicted"/>
<name>A0A2R5FGA7_NOSCO</name>